<accession>A0A226DW25</accession>
<evidence type="ECO:0000313" key="2">
    <source>
        <dbReference type="Proteomes" id="UP000198287"/>
    </source>
</evidence>
<keyword evidence="2" id="KW-1185">Reference proteome</keyword>
<proteinExistence type="predicted"/>
<sequence length="179" mass="20526">MVLGNITHLEIWETHDPSLLEELKTAFPNLVKLEVITCEEMDTRWDESGMELGVVLNACGGGWGAPKHLYIELPSYPDQIKDTIQVLVDTREMFVGLKTLEIGMMECENPRIHNLAENELDLFKQLLIALDEVDLVSIHDLYFGKETLRNILHFLESSKMYVSKFKMFQDGLTLSEIKL</sequence>
<dbReference type="AlphaFoldDB" id="A0A226DW25"/>
<organism evidence="1 2">
    <name type="scientific">Folsomia candida</name>
    <name type="common">Springtail</name>
    <dbReference type="NCBI Taxonomy" id="158441"/>
    <lineage>
        <taxon>Eukaryota</taxon>
        <taxon>Metazoa</taxon>
        <taxon>Ecdysozoa</taxon>
        <taxon>Arthropoda</taxon>
        <taxon>Hexapoda</taxon>
        <taxon>Collembola</taxon>
        <taxon>Entomobryomorpha</taxon>
        <taxon>Isotomoidea</taxon>
        <taxon>Isotomidae</taxon>
        <taxon>Proisotominae</taxon>
        <taxon>Folsomia</taxon>
    </lineage>
</organism>
<comment type="caution">
    <text evidence="1">The sequence shown here is derived from an EMBL/GenBank/DDBJ whole genome shotgun (WGS) entry which is preliminary data.</text>
</comment>
<gene>
    <name evidence="1" type="ORF">Fcan01_16958</name>
</gene>
<reference evidence="1 2" key="1">
    <citation type="submission" date="2015-12" db="EMBL/GenBank/DDBJ databases">
        <title>The genome of Folsomia candida.</title>
        <authorList>
            <person name="Faddeeva A."/>
            <person name="Derks M.F."/>
            <person name="Anvar Y."/>
            <person name="Smit S."/>
            <person name="Van Straalen N."/>
            <person name="Roelofs D."/>
        </authorList>
    </citation>
    <scope>NUCLEOTIDE SEQUENCE [LARGE SCALE GENOMIC DNA]</scope>
    <source>
        <strain evidence="1 2">VU population</strain>
        <tissue evidence="1">Whole body</tissue>
    </source>
</reference>
<dbReference type="Proteomes" id="UP000198287">
    <property type="component" value="Unassembled WGS sequence"/>
</dbReference>
<name>A0A226DW25_FOLCA</name>
<protein>
    <submittedName>
        <fullName evidence="1">Uncharacterized protein</fullName>
    </submittedName>
</protein>
<evidence type="ECO:0000313" key="1">
    <source>
        <dbReference type="EMBL" id="OXA48406.1"/>
    </source>
</evidence>
<dbReference type="EMBL" id="LNIX01000012">
    <property type="protein sequence ID" value="OXA48406.1"/>
    <property type="molecule type" value="Genomic_DNA"/>
</dbReference>